<dbReference type="EMBL" id="MHJG01000021">
    <property type="protein sequence ID" value="OGY63547.1"/>
    <property type="molecule type" value="Genomic_DNA"/>
</dbReference>
<dbReference type="Proteomes" id="UP000177960">
    <property type="component" value="Unassembled WGS sequence"/>
</dbReference>
<evidence type="ECO:0000256" key="1">
    <source>
        <dbReference type="SAM" id="Phobius"/>
    </source>
</evidence>
<proteinExistence type="predicted"/>
<dbReference type="AlphaFoldDB" id="A0A1G1ZI94"/>
<feature type="transmembrane region" description="Helical" evidence="1">
    <location>
        <begin position="278"/>
        <end position="297"/>
    </location>
</feature>
<feature type="transmembrane region" description="Helical" evidence="1">
    <location>
        <begin position="153"/>
        <end position="177"/>
    </location>
</feature>
<accession>A0A1G1ZI94</accession>
<protein>
    <recommendedName>
        <fullName evidence="4">EamA domain-containing protein</fullName>
    </recommendedName>
</protein>
<reference evidence="2 3" key="1">
    <citation type="journal article" date="2016" name="Nat. Commun.">
        <title>Thousands of microbial genomes shed light on interconnected biogeochemical processes in an aquifer system.</title>
        <authorList>
            <person name="Anantharaman K."/>
            <person name="Brown C.T."/>
            <person name="Hug L.A."/>
            <person name="Sharon I."/>
            <person name="Castelle C.J."/>
            <person name="Probst A.J."/>
            <person name="Thomas B.C."/>
            <person name="Singh A."/>
            <person name="Wilkins M.J."/>
            <person name="Karaoz U."/>
            <person name="Brodie E.L."/>
            <person name="Williams K.H."/>
            <person name="Hubbard S.S."/>
            <person name="Banfield J.F."/>
        </authorList>
    </citation>
    <scope>NUCLEOTIDE SEQUENCE [LARGE SCALE GENOMIC DNA]</scope>
</reference>
<comment type="caution">
    <text evidence="2">The sequence shown here is derived from an EMBL/GenBank/DDBJ whole genome shotgun (WGS) entry which is preliminary data.</text>
</comment>
<feature type="transmembrane region" description="Helical" evidence="1">
    <location>
        <begin position="66"/>
        <end position="85"/>
    </location>
</feature>
<evidence type="ECO:0000313" key="3">
    <source>
        <dbReference type="Proteomes" id="UP000177960"/>
    </source>
</evidence>
<feature type="transmembrane region" description="Helical" evidence="1">
    <location>
        <begin position="7"/>
        <end position="26"/>
    </location>
</feature>
<keyword evidence="1" id="KW-0812">Transmembrane</keyword>
<keyword evidence="1" id="KW-1133">Transmembrane helix</keyword>
<sequence>MPWQVPAVLTILIAYIFQSFLIKKVANAPGRARNLVLQYFFAATLIWLFVIISDLLGLIKFGIDTRMLMVTGICLINAFACYAHWRATAINMAVTSVSTWADDLTKMFLGYLFLHEGQYLNPTLGLGILFVFGSVLIFALAKNSLQGISSQNLGRIYLWIGSYSLIWGGLGFLMRYLALGGMLWWQFLISWYLGSFIGSCILFLFSDDVERGVNVPLKESVRGPLMLSFCIVASLGTSYWTNSLAPIVVTTPVFQVSEMIFPTLIGLYIYNEKKNFNWLGWVAMGLGLVGGLIIAFSF</sequence>
<feature type="transmembrane region" description="Helical" evidence="1">
    <location>
        <begin position="183"/>
        <end position="205"/>
    </location>
</feature>
<feature type="transmembrane region" description="Helical" evidence="1">
    <location>
        <begin position="38"/>
        <end position="59"/>
    </location>
</feature>
<organism evidence="2 3">
    <name type="scientific">Candidatus Harrisonbacteria bacterium RIFCSPHIGHO2_02_FULL_42_16</name>
    <dbReference type="NCBI Taxonomy" id="1798404"/>
    <lineage>
        <taxon>Bacteria</taxon>
        <taxon>Candidatus Harrisoniibacteriota</taxon>
    </lineage>
</organism>
<evidence type="ECO:0008006" key="4">
    <source>
        <dbReference type="Google" id="ProtNLM"/>
    </source>
</evidence>
<gene>
    <name evidence="2" type="ORF">A3B92_01690</name>
</gene>
<feature type="transmembrane region" description="Helical" evidence="1">
    <location>
        <begin position="253"/>
        <end position="271"/>
    </location>
</feature>
<keyword evidence="1" id="KW-0472">Membrane</keyword>
<evidence type="ECO:0000313" key="2">
    <source>
        <dbReference type="EMBL" id="OGY63547.1"/>
    </source>
</evidence>
<feature type="transmembrane region" description="Helical" evidence="1">
    <location>
        <begin position="119"/>
        <end position="141"/>
    </location>
</feature>
<dbReference type="STRING" id="1798404.A3B92_01690"/>
<name>A0A1G1ZI94_9BACT</name>